<gene>
    <name evidence="2" type="ORF">KDK_35240</name>
</gene>
<dbReference type="Gene3D" id="1.10.579.10">
    <property type="entry name" value="DNA Cyclobutane Dipyrimidine Photolyase, subunit A, domain 3"/>
    <property type="match status" value="1"/>
</dbReference>
<dbReference type="PROSITE" id="PS51645">
    <property type="entry name" value="PHR_CRY_ALPHA_BETA"/>
    <property type="match status" value="1"/>
</dbReference>
<dbReference type="SUPFAM" id="SSF52425">
    <property type="entry name" value="Cryptochrome/photolyase, N-terminal domain"/>
    <property type="match status" value="1"/>
</dbReference>
<feature type="domain" description="Photolyase/cryptochrome alpha/beta" evidence="1">
    <location>
        <begin position="29"/>
        <end position="158"/>
    </location>
</feature>
<dbReference type="GO" id="GO:0000719">
    <property type="term" value="P:photoreactive repair"/>
    <property type="evidence" value="ECO:0007669"/>
    <property type="project" value="TreeGrafter"/>
</dbReference>
<dbReference type="SUPFAM" id="SSF48173">
    <property type="entry name" value="Cryptochrome/photolyase FAD-binding domain"/>
    <property type="match status" value="1"/>
</dbReference>
<dbReference type="Proteomes" id="UP000287188">
    <property type="component" value="Unassembled WGS sequence"/>
</dbReference>
<protein>
    <submittedName>
        <fullName evidence="2">Deoxyribodipyrimidine photo-lyase</fullName>
    </submittedName>
</protein>
<dbReference type="Gene3D" id="3.40.50.620">
    <property type="entry name" value="HUPs"/>
    <property type="match status" value="1"/>
</dbReference>
<dbReference type="RefSeq" id="WP_161977414.1">
    <property type="nucleotide sequence ID" value="NZ_BIFS01000001.1"/>
</dbReference>
<dbReference type="InterPro" id="IPR052219">
    <property type="entry name" value="Photolyase_Class-2"/>
</dbReference>
<dbReference type="Pfam" id="PF00875">
    <property type="entry name" value="DNA_photolyase"/>
    <property type="match status" value="1"/>
</dbReference>
<dbReference type="InterPro" id="IPR036134">
    <property type="entry name" value="Crypto/Photolyase_FAD-like_sf"/>
</dbReference>
<evidence type="ECO:0000313" key="3">
    <source>
        <dbReference type="Proteomes" id="UP000287188"/>
    </source>
</evidence>
<evidence type="ECO:0000259" key="1">
    <source>
        <dbReference type="PROSITE" id="PS51645"/>
    </source>
</evidence>
<proteinExistence type="predicted"/>
<reference evidence="3" key="1">
    <citation type="submission" date="2018-12" db="EMBL/GenBank/DDBJ databases">
        <title>Tengunoibacter tsumagoiensis gen. nov., sp. nov., Dictyobacter kobayashii sp. nov., D. alpinus sp. nov., and D. joshuensis sp. nov. and description of Dictyobacteraceae fam. nov. within the order Ktedonobacterales isolated from Tengu-no-mugimeshi.</title>
        <authorList>
            <person name="Wang C.M."/>
            <person name="Zheng Y."/>
            <person name="Sakai Y."/>
            <person name="Toyoda A."/>
            <person name="Minakuchi Y."/>
            <person name="Abe K."/>
            <person name="Yokota A."/>
            <person name="Yabe S."/>
        </authorList>
    </citation>
    <scope>NUCLEOTIDE SEQUENCE [LARGE SCALE GENOMIC DNA]</scope>
    <source>
        <strain evidence="3">Uno11</strain>
    </source>
</reference>
<keyword evidence="2" id="KW-0456">Lyase</keyword>
<keyword evidence="3" id="KW-1185">Reference proteome</keyword>
<dbReference type="EMBL" id="BIFS01000001">
    <property type="protein sequence ID" value="GCE19724.1"/>
    <property type="molecule type" value="Genomic_DNA"/>
</dbReference>
<comment type="caution">
    <text evidence="2">The sequence shown here is derived from an EMBL/GenBank/DDBJ whole genome shotgun (WGS) entry which is preliminary data.</text>
</comment>
<dbReference type="InterPro" id="IPR014729">
    <property type="entry name" value="Rossmann-like_a/b/a_fold"/>
</dbReference>
<evidence type="ECO:0000313" key="2">
    <source>
        <dbReference type="EMBL" id="GCE19724.1"/>
    </source>
</evidence>
<dbReference type="AlphaFoldDB" id="A0A402AL20"/>
<accession>A0A402AL20</accession>
<organism evidence="2 3">
    <name type="scientific">Dictyobacter kobayashii</name>
    <dbReference type="NCBI Taxonomy" id="2014872"/>
    <lineage>
        <taxon>Bacteria</taxon>
        <taxon>Bacillati</taxon>
        <taxon>Chloroflexota</taxon>
        <taxon>Ktedonobacteria</taxon>
        <taxon>Ktedonobacterales</taxon>
        <taxon>Dictyobacteraceae</taxon>
        <taxon>Dictyobacter</taxon>
    </lineage>
</organism>
<dbReference type="InterPro" id="IPR036155">
    <property type="entry name" value="Crypto/Photolyase_N_sf"/>
</dbReference>
<name>A0A402AL20_9CHLR</name>
<dbReference type="Gene3D" id="1.25.40.80">
    <property type="match status" value="1"/>
</dbReference>
<dbReference type="PANTHER" id="PTHR10211">
    <property type="entry name" value="DEOXYRIBODIPYRIMIDINE PHOTOLYASE"/>
    <property type="match status" value="1"/>
</dbReference>
<dbReference type="GO" id="GO:0003904">
    <property type="term" value="F:deoxyribodipyrimidine photo-lyase activity"/>
    <property type="evidence" value="ECO:0007669"/>
    <property type="project" value="TreeGrafter"/>
</dbReference>
<sequence>MATTNINSFFAQDERVQIYRPGDCDEQGKYVLYWMQHSQRGRDNPALNAAIALGNQLKLPVVVLFVLTEYPAANVRHYTFMLEGLAVAARDLQRRGTPLLLRRGDPAKEVVQLARELSVAAVICDECELRTPRIWRQEVKEHLHVPFACVDGDVVVPTRFFPKAEYAARTLRPKIERLLPTYLQPVVDLHIEHKLSKAPVDPGQIGEPLKYLETLKIDRSVAPSSLLQGGQDEGRKAIQRLLHERLYYYSERRNDPLQAGTSELSPYLHFGQISVQQLAWDVEQYQPPETGSASIDITGGRAAYLEELIVRRELAINFAWHNPHYDTLQGCPDWGLKTLRKHQQDPREWVYTQEELERAETHDELWNACQLEMVNSGRMHGYMRMYWGKRSWSGPRRRRRLLRLRST</sequence>
<dbReference type="InterPro" id="IPR006050">
    <property type="entry name" value="DNA_photolyase_N"/>
</dbReference>
<dbReference type="PANTHER" id="PTHR10211:SF0">
    <property type="entry name" value="DEOXYRIBODIPYRIMIDINE PHOTO-LYASE"/>
    <property type="match status" value="1"/>
</dbReference>